<protein>
    <submittedName>
        <fullName evidence="2">Sigma-70 family RNA polymerase sigma factor</fullName>
    </submittedName>
</protein>
<name>A0ABR7HQ19_9FIRM</name>
<dbReference type="Pfam" id="PF08281">
    <property type="entry name" value="Sigma70_r4_2"/>
    <property type="match status" value="1"/>
</dbReference>
<dbReference type="InterPro" id="IPR014284">
    <property type="entry name" value="RNA_pol_sigma-70_dom"/>
</dbReference>
<dbReference type="Gene3D" id="1.10.10.10">
    <property type="entry name" value="Winged helix-like DNA-binding domain superfamily/Winged helix DNA-binding domain"/>
    <property type="match status" value="1"/>
</dbReference>
<accession>A0ABR7HQ19</accession>
<organism evidence="2 3">
    <name type="scientific">Pseudoflavonifractor hominis</name>
    <dbReference type="NCBI Taxonomy" id="2763059"/>
    <lineage>
        <taxon>Bacteria</taxon>
        <taxon>Bacillati</taxon>
        <taxon>Bacillota</taxon>
        <taxon>Clostridia</taxon>
        <taxon>Eubacteriales</taxon>
        <taxon>Oscillospiraceae</taxon>
        <taxon>Pseudoflavonifractor</taxon>
    </lineage>
</organism>
<dbReference type="InterPro" id="IPR013249">
    <property type="entry name" value="RNA_pol_sigma70_r4_t2"/>
</dbReference>
<comment type="caution">
    <text evidence="2">The sequence shown here is derived from an EMBL/GenBank/DDBJ whole genome shotgun (WGS) entry which is preliminary data.</text>
</comment>
<dbReference type="Proteomes" id="UP000660021">
    <property type="component" value="Unassembled WGS sequence"/>
</dbReference>
<keyword evidence="3" id="KW-1185">Reference proteome</keyword>
<dbReference type="CDD" id="cd06171">
    <property type="entry name" value="Sigma70_r4"/>
    <property type="match status" value="1"/>
</dbReference>
<dbReference type="InterPro" id="IPR013324">
    <property type="entry name" value="RNA_pol_sigma_r3/r4-like"/>
</dbReference>
<sequence length="90" mass="10453">MAVYTRTISSDNGAEHQRLKRNLIRALQEEVTPLQRKYLLLYYSEGLNMREIADRFGVERSTVSRTIHRGEERLRRCLRYGAAALLARSG</sequence>
<dbReference type="EMBL" id="JACOPR010000001">
    <property type="protein sequence ID" value="MBC5729603.1"/>
    <property type="molecule type" value="Genomic_DNA"/>
</dbReference>
<proteinExistence type="predicted"/>
<dbReference type="NCBIfam" id="TIGR02937">
    <property type="entry name" value="sigma70-ECF"/>
    <property type="match status" value="1"/>
</dbReference>
<evidence type="ECO:0000313" key="3">
    <source>
        <dbReference type="Proteomes" id="UP000660021"/>
    </source>
</evidence>
<gene>
    <name evidence="2" type="ORF">H8S34_01995</name>
</gene>
<dbReference type="InterPro" id="IPR036388">
    <property type="entry name" value="WH-like_DNA-bd_sf"/>
</dbReference>
<reference evidence="2 3" key="1">
    <citation type="submission" date="2020-08" db="EMBL/GenBank/DDBJ databases">
        <title>Genome public.</title>
        <authorList>
            <person name="Liu C."/>
            <person name="Sun Q."/>
        </authorList>
    </citation>
    <scope>NUCLEOTIDE SEQUENCE [LARGE SCALE GENOMIC DNA]</scope>
    <source>
        <strain evidence="2 3">New-38</strain>
    </source>
</reference>
<dbReference type="SUPFAM" id="SSF88659">
    <property type="entry name" value="Sigma3 and sigma4 domains of RNA polymerase sigma factors"/>
    <property type="match status" value="1"/>
</dbReference>
<evidence type="ECO:0000259" key="1">
    <source>
        <dbReference type="Pfam" id="PF08281"/>
    </source>
</evidence>
<feature type="domain" description="RNA polymerase sigma factor 70 region 4 type 2" evidence="1">
    <location>
        <begin position="23"/>
        <end position="74"/>
    </location>
</feature>
<evidence type="ECO:0000313" key="2">
    <source>
        <dbReference type="EMBL" id="MBC5729603.1"/>
    </source>
</evidence>